<dbReference type="InterPro" id="IPR043502">
    <property type="entry name" value="DNA/RNA_pol_sf"/>
</dbReference>
<dbReference type="GO" id="GO:0004519">
    <property type="term" value="F:endonuclease activity"/>
    <property type="evidence" value="ECO:0007669"/>
    <property type="project" value="UniProtKB-KW"/>
</dbReference>
<feature type="region of interest" description="Disordered" evidence="8">
    <location>
        <begin position="281"/>
        <end position="309"/>
    </location>
</feature>
<feature type="domain" description="Integrase catalytic" evidence="9">
    <location>
        <begin position="932"/>
        <end position="1085"/>
    </location>
</feature>
<proteinExistence type="predicted"/>
<dbReference type="SUPFAM" id="SSF53098">
    <property type="entry name" value="Ribonuclease H-like"/>
    <property type="match status" value="1"/>
</dbReference>
<evidence type="ECO:0000256" key="7">
    <source>
        <dbReference type="ARBA" id="ARBA00022918"/>
    </source>
</evidence>
<keyword evidence="6" id="KW-0378">Hydrolase</keyword>
<dbReference type="EC" id="2.7.7.49" evidence="1"/>
<keyword evidence="2" id="KW-0808">Transferase</keyword>
<gene>
    <name evidence="10" type="ORF">Tci_377998</name>
</gene>
<keyword evidence="4" id="KW-0540">Nuclease</keyword>
<dbReference type="Pfam" id="PF17921">
    <property type="entry name" value="Integrase_H2C2"/>
    <property type="match status" value="1"/>
</dbReference>
<dbReference type="InterPro" id="IPR021109">
    <property type="entry name" value="Peptidase_aspartic_dom_sf"/>
</dbReference>
<dbReference type="CDD" id="cd00303">
    <property type="entry name" value="retropepsin_like"/>
    <property type="match status" value="1"/>
</dbReference>
<dbReference type="Pfam" id="PF00665">
    <property type="entry name" value="rve"/>
    <property type="match status" value="1"/>
</dbReference>
<dbReference type="Gene3D" id="3.30.70.270">
    <property type="match status" value="1"/>
</dbReference>
<organism evidence="10">
    <name type="scientific">Tanacetum cinerariifolium</name>
    <name type="common">Dalmatian daisy</name>
    <name type="synonym">Chrysanthemum cinerariifolium</name>
    <dbReference type="NCBI Taxonomy" id="118510"/>
    <lineage>
        <taxon>Eukaryota</taxon>
        <taxon>Viridiplantae</taxon>
        <taxon>Streptophyta</taxon>
        <taxon>Embryophyta</taxon>
        <taxon>Tracheophyta</taxon>
        <taxon>Spermatophyta</taxon>
        <taxon>Magnoliopsida</taxon>
        <taxon>eudicotyledons</taxon>
        <taxon>Gunneridae</taxon>
        <taxon>Pentapetalae</taxon>
        <taxon>asterids</taxon>
        <taxon>campanulids</taxon>
        <taxon>Asterales</taxon>
        <taxon>Asteraceae</taxon>
        <taxon>Asteroideae</taxon>
        <taxon>Anthemideae</taxon>
        <taxon>Anthemidinae</taxon>
        <taxon>Tanacetum</taxon>
    </lineage>
</organism>
<evidence type="ECO:0000256" key="2">
    <source>
        <dbReference type="ARBA" id="ARBA00022679"/>
    </source>
</evidence>
<reference evidence="10" key="1">
    <citation type="journal article" date="2019" name="Sci. Rep.">
        <title>Draft genome of Tanacetum cinerariifolium, the natural source of mosquito coil.</title>
        <authorList>
            <person name="Yamashiro T."/>
            <person name="Shiraishi A."/>
            <person name="Satake H."/>
            <person name="Nakayama K."/>
        </authorList>
    </citation>
    <scope>NUCLEOTIDE SEQUENCE</scope>
</reference>
<dbReference type="InterPro" id="IPR041588">
    <property type="entry name" value="Integrase_H2C2"/>
</dbReference>
<protein>
    <recommendedName>
        <fullName evidence="1">RNA-directed DNA polymerase</fullName>
        <ecNumber evidence="1">2.7.7.49</ecNumber>
    </recommendedName>
</protein>
<dbReference type="Gene3D" id="1.10.340.70">
    <property type="match status" value="1"/>
</dbReference>
<dbReference type="InterPro" id="IPR001584">
    <property type="entry name" value="Integrase_cat-core"/>
</dbReference>
<dbReference type="PANTHER" id="PTHR37984:SF5">
    <property type="entry name" value="PROTEIN NYNRIN-LIKE"/>
    <property type="match status" value="1"/>
</dbReference>
<dbReference type="InterPro" id="IPR041373">
    <property type="entry name" value="RT_RNaseH"/>
</dbReference>
<keyword evidence="3" id="KW-0548">Nucleotidyltransferase</keyword>
<evidence type="ECO:0000256" key="3">
    <source>
        <dbReference type="ARBA" id="ARBA00022695"/>
    </source>
</evidence>
<keyword evidence="7 10" id="KW-0695">RNA-directed DNA polymerase</keyword>
<dbReference type="CDD" id="cd09274">
    <property type="entry name" value="RNase_HI_RT_Ty3"/>
    <property type="match status" value="1"/>
</dbReference>
<dbReference type="GO" id="GO:0003676">
    <property type="term" value="F:nucleic acid binding"/>
    <property type="evidence" value="ECO:0007669"/>
    <property type="project" value="InterPro"/>
</dbReference>
<dbReference type="InterPro" id="IPR050951">
    <property type="entry name" value="Retrovirus_Pol_polyprotein"/>
</dbReference>
<evidence type="ECO:0000256" key="6">
    <source>
        <dbReference type="ARBA" id="ARBA00022801"/>
    </source>
</evidence>
<dbReference type="Gene3D" id="2.40.70.10">
    <property type="entry name" value="Acid Proteases"/>
    <property type="match status" value="1"/>
</dbReference>
<dbReference type="PROSITE" id="PS50994">
    <property type="entry name" value="INTEGRASE"/>
    <property type="match status" value="1"/>
</dbReference>
<dbReference type="GO" id="GO:0016787">
    <property type="term" value="F:hydrolase activity"/>
    <property type="evidence" value="ECO:0007669"/>
    <property type="project" value="UniProtKB-KW"/>
</dbReference>
<dbReference type="PANTHER" id="PTHR37984">
    <property type="entry name" value="PROTEIN CBG26694"/>
    <property type="match status" value="1"/>
</dbReference>
<dbReference type="InterPro" id="IPR012337">
    <property type="entry name" value="RNaseH-like_sf"/>
</dbReference>
<evidence type="ECO:0000259" key="9">
    <source>
        <dbReference type="PROSITE" id="PS50994"/>
    </source>
</evidence>
<evidence type="ECO:0000256" key="5">
    <source>
        <dbReference type="ARBA" id="ARBA00022759"/>
    </source>
</evidence>
<evidence type="ECO:0000256" key="8">
    <source>
        <dbReference type="SAM" id="MobiDB-lite"/>
    </source>
</evidence>
<dbReference type="AlphaFoldDB" id="A0A699HFF1"/>
<dbReference type="InterPro" id="IPR005162">
    <property type="entry name" value="Retrotrans_gag_dom"/>
</dbReference>
<dbReference type="EMBL" id="BKCJ010148893">
    <property type="protein sequence ID" value="GEY06024.1"/>
    <property type="molecule type" value="Genomic_DNA"/>
</dbReference>
<feature type="region of interest" description="Disordered" evidence="8">
    <location>
        <begin position="195"/>
        <end position="218"/>
    </location>
</feature>
<dbReference type="Pfam" id="PF17917">
    <property type="entry name" value="RT_RNaseH"/>
    <property type="match status" value="1"/>
</dbReference>
<name>A0A699HFF1_TANCI</name>
<dbReference type="InterPro" id="IPR036397">
    <property type="entry name" value="RNaseH_sf"/>
</dbReference>
<dbReference type="InterPro" id="IPR043128">
    <property type="entry name" value="Rev_trsase/Diguanyl_cyclase"/>
</dbReference>
<dbReference type="SUPFAM" id="SSF56672">
    <property type="entry name" value="DNA/RNA polymerases"/>
    <property type="match status" value="1"/>
</dbReference>
<sequence length="1107" mass="126310">MKFGLKNDMIQQVQNSCQFHGLPGDDANKHLDKFLHVTQSIKVNGVTDDALHLYLFPHSLTHHATVWFDCLPKNSINTFEQMSKMFLGKYFLPSMATKLRNEITNFRQRPDESLFETWERYKLSIDQCRGTFMKSRPKECYDLIENITAHHNDWDTSAQQSVKLVVVLILTMIVQPPLAKPRTYMLREPTKVVTHTNPKTNTASSSGSGALPSNIITNPKEDLKGITTRSGTAYQGPTIPTTSSSFPKVVERETDVTKDTMPPTNNGSTKDVQPPVVQIETPVPNSEPVAAPVSAPKPNPKSSIPYPSRLHDQKLRDKTNDQKEKIFKIFQDLTFNISFTDVLILMPKFGPTIKSLLTNKDKLYELAKTLLNEHCSAVLLKKLPEKLRDPDKFLIPCHFPEMDECLALDDLGASINLMPLFVWNKLSLSELTPTLMTLELADRSISRPIGVVEDVFVKVGKFHFPADFVVVDFDADPRSGNPTLYYDPVVSTSSSTLNPFGDSDFLLEEVDAFLALEDDSTSLKVDHSYYDSEGGILLPEAILNDDPSLPPPNQGMYLPQVQKELKICETKNDKSSIDEPPEVELKDLPPHLEYTFLEGDDKLPVIIAKDLSVKEKAALIKIKKRPHSRVLMERLPTVACLLAHAMHRHVPKVYDGYLSRYDQKTIEVFMDDFSVFGNSFGTCLSHLEKMLQRCEDTNLCLNWEKSRFMVKEGIFLDYKISKNGIEVDKAKVDVIAKLPHPTTVKGAVLGQRHEKHFRPIHYASKTMTEAKSHYTMMEKEMLAVVYAFEKFQSYLIMNKSIVYTDHSSLKYLFAKKDSKVRLLRTPWFVDFTNYHAGNFIVKGMSSQQKNKFFKDVKHYFWDDPFLFKIYADQVIRWCVHGQEAVDILKACHNGPTEGHHGPNYTAKKVFDSEFYWPTIYRDAHDLVKSCDACQRQGRISQRDEMPQNSIQYILLAVDYLSKWVEAKALPTNDARVVCKFLKSLFARFGTPCAIISDRGTHFCNDQFAKVMLKYDVTHRLAIAYHPQTSGQVEVSNRGLKRILERTVGENRASWSDKLDDALWAFRTAFKTPIGCTPYKLMYRKACHLPIKLEHKAYWALKHVNFDL</sequence>
<evidence type="ECO:0000256" key="1">
    <source>
        <dbReference type="ARBA" id="ARBA00012493"/>
    </source>
</evidence>
<keyword evidence="5" id="KW-0255">Endonuclease</keyword>
<comment type="caution">
    <text evidence="10">The sequence shown here is derived from an EMBL/GenBank/DDBJ whole genome shotgun (WGS) entry which is preliminary data.</text>
</comment>
<dbReference type="GO" id="GO:0003964">
    <property type="term" value="F:RNA-directed DNA polymerase activity"/>
    <property type="evidence" value="ECO:0007669"/>
    <property type="project" value="UniProtKB-KW"/>
</dbReference>
<dbReference type="Gene3D" id="3.30.420.10">
    <property type="entry name" value="Ribonuclease H-like superfamily/Ribonuclease H"/>
    <property type="match status" value="1"/>
</dbReference>
<feature type="compositionally biased region" description="Polar residues" evidence="8">
    <location>
        <begin position="195"/>
        <end position="208"/>
    </location>
</feature>
<dbReference type="GO" id="GO:0015074">
    <property type="term" value="P:DNA integration"/>
    <property type="evidence" value="ECO:0007669"/>
    <property type="project" value="InterPro"/>
</dbReference>
<accession>A0A699HFF1</accession>
<dbReference type="Gene3D" id="3.10.20.370">
    <property type="match status" value="1"/>
</dbReference>
<evidence type="ECO:0000313" key="10">
    <source>
        <dbReference type="EMBL" id="GEY06024.1"/>
    </source>
</evidence>
<evidence type="ECO:0000256" key="4">
    <source>
        <dbReference type="ARBA" id="ARBA00022722"/>
    </source>
</evidence>
<dbReference type="Pfam" id="PF03732">
    <property type="entry name" value="Retrotrans_gag"/>
    <property type="match status" value="1"/>
</dbReference>